<protein>
    <recommendedName>
        <fullName evidence="8">Major facilitator superfamily (MFS) profile domain-containing protein</fullName>
    </recommendedName>
</protein>
<feature type="transmembrane region" description="Helical" evidence="7">
    <location>
        <begin position="329"/>
        <end position="351"/>
    </location>
</feature>
<sequence length="1041" mass="115375">MAALESDVVVEGVQGALLQLDTPPPTMPHLQRQTTRWMPGSIAPPCLAASHSTTAHRTGRRTLRAVAQLPWYGPALRWNFAARPADGRDKSLRSVVRRGKGAAQAWRHLGRATEGTRRCRLALTDNDKRATSPLLRSVFPHASPPCPPRGPFWKPVADVLHPRPIQLSRRGVSGLAPRTTVWIRGEVKASQAASSLLATSSRGRGSLPRPLFEINLKLGSRCILPSNRFAPAVLRPTEPVAVGPFPFLFILARSPSTLPDLPFWIFDIQHQPPGCIIERGIDAAADMSLEEEKQPKAGASDVSPPESAGSETSDTHIDPKAESKLLRKLDLIVFPCFFLIYMMAFLDRINISNAAIQGLTAELHLDVGTRFNVALFAYYASYVLLEVPSNMIIKKVRPSLYISGLMFIWGIINMCMGFVHSYAALVALRVLLGAFEAGVLPGIVYVTSMYYKRHEYQKRMSFFFCSTVVAGAFGGLLAYAIAGLGRPGMAAWRWIFIIEGAITSALAIILSFVIIDWPEQTRYLNAEEKELLRRRMAADVGDVCRMDTLNKFAFRRILRDYKIWLAAFIYMGVSVAGLSGTFFLPTILLEFNWKAEEAQIRTIPVYVFAAGMMLIGAWASDRLKHRFGFIFGGACLSTIGYAMLLAQEGKSRDYKFAAVFLVFGGAYMITPMCLAWLQNNLSGHWKRSFGASSQVMIGNLAGIIGAFIFIKEEKPLYKTGYGVAVGMMWFGAICATIMAALMWRENRKREKGERDDRLSLPEEDRLNMDGIITATTRVLLWSLPLTIHGHDVTFGTPGAQPESSSVTDPGRASVWVGAGKHLRSISTKYYSPLNPGSEGETIDGENEGTPSPRRNSKSYPRFARGKGVSTSHEAKKGPKKKEISCPPKRKDWEKKRGHCMQLGLQQQQQQQEEQVLGVWTCFAVANADPLCCPLSYTPGRRICRRSPTTTGSERANERTRTLVRMRWVCLFFVVLVRVWGQMARWARARQARAARRVHGERADPRHAANGAATTPEEPGLPGKRARLRFAWLAGLSAAAVH</sequence>
<evidence type="ECO:0000256" key="6">
    <source>
        <dbReference type="SAM" id="MobiDB-lite"/>
    </source>
</evidence>
<evidence type="ECO:0000256" key="2">
    <source>
        <dbReference type="ARBA" id="ARBA00022448"/>
    </source>
</evidence>
<dbReference type="GO" id="GO:0016020">
    <property type="term" value="C:membrane"/>
    <property type="evidence" value="ECO:0007669"/>
    <property type="project" value="UniProtKB-SubCell"/>
</dbReference>
<dbReference type="FunFam" id="1.20.1250.20:FF:000057">
    <property type="entry name" value="MFS general substrate transporter"/>
    <property type="match status" value="1"/>
</dbReference>
<dbReference type="Proteomes" id="UP000245956">
    <property type="component" value="Unassembled WGS sequence"/>
</dbReference>
<dbReference type="PANTHER" id="PTHR43791:SF52">
    <property type="entry name" value="TRANSPORTER, PUTATIVE (AFU_ORTHOLOGUE AFUA_1G11820)-RELATED"/>
    <property type="match status" value="1"/>
</dbReference>
<feature type="region of interest" description="Disordered" evidence="6">
    <location>
        <begin position="290"/>
        <end position="316"/>
    </location>
</feature>
<evidence type="ECO:0000259" key="8">
    <source>
        <dbReference type="PROSITE" id="PS50850"/>
    </source>
</evidence>
<dbReference type="SUPFAM" id="SSF103473">
    <property type="entry name" value="MFS general substrate transporter"/>
    <property type="match status" value="1"/>
</dbReference>
<feature type="transmembrane region" description="Helical" evidence="7">
    <location>
        <begin position="603"/>
        <end position="620"/>
    </location>
</feature>
<name>A0A2U3E9G4_PURLI</name>
<feature type="transmembrane region" description="Helical" evidence="7">
    <location>
        <begin position="563"/>
        <end position="583"/>
    </location>
</feature>
<feature type="transmembrane region" description="Helical" evidence="7">
    <location>
        <begin position="494"/>
        <end position="515"/>
    </location>
</feature>
<evidence type="ECO:0000256" key="1">
    <source>
        <dbReference type="ARBA" id="ARBA00004141"/>
    </source>
</evidence>
<dbReference type="FunFam" id="1.20.1250.20:FF:000068">
    <property type="entry name" value="MFS general substrate transporter"/>
    <property type="match status" value="1"/>
</dbReference>
<evidence type="ECO:0000256" key="7">
    <source>
        <dbReference type="SAM" id="Phobius"/>
    </source>
</evidence>
<dbReference type="Pfam" id="PF07690">
    <property type="entry name" value="MFS_1"/>
    <property type="match status" value="1"/>
</dbReference>
<feature type="transmembrane region" description="Helical" evidence="7">
    <location>
        <begin position="400"/>
        <end position="420"/>
    </location>
</feature>
<dbReference type="PROSITE" id="PS50850">
    <property type="entry name" value="MFS"/>
    <property type="match status" value="1"/>
</dbReference>
<feature type="transmembrane region" description="Helical" evidence="7">
    <location>
        <begin position="371"/>
        <end position="388"/>
    </location>
</feature>
<dbReference type="EMBL" id="LCWV01000008">
    <property type="protein sequence ID" value="PWI71132.1"/>
    <property type="molecule type" value="Genomic_DNA"/>
</dbReference>
<feature type="domain" description="Major facilitator superfamily (MFS) profile" evidence="8">
    <location>
        <begin position="333"/>
        <end position="750"/>
    </location>
</feature>
<feature type="region of interest" description="Disordered" evidence="6">
    <location>
        <begin position="828"/>
        <end position="891"/>
    </location>
</feature>
<feature type="transmembrane region" description="Helical" evidence="7">
    <location>
        <begin position="689"/>
        <end position="710"/>
    </location>
</feature>
<comment type="subcellular location">
    <subcellularLocation>
        <location evidence="1">Membrane</location>
        <topology evidence="1">Multi-pass membrane protein</topology>
    </subcellularLocation>
</comment>
<dbReference type="GO" id="GO:0022857">
    <property type="term" value="F:transmembrane transporter activity"/>
    <property type="evidence" value="ECO:0007669"/>
    <property type="project" value="InterPro"/>
</dbReference>
<comment type="caution">
    <text evidence="9">The sequence shown here is derived from an EMBL/GenBank/DDBJ whole genome shotgun (WGS) entry which is preliminary data.</text>
</comment>
<organism evidence="9 10">
    <name type="scientific">Purpureocillium lilacinum</name>
    <name type="common">Paecilomyces lilacinus</name>
    <dbReference type="NCBI Taxonomy" id="33203"/>
    <lineage>
        <taxon>Eukaryota</taxon>
        <taxon>Fungi</taxon>
        <taxon>Dikarya</taxon>
        <taxon>Ascomycota</taxon>
        <taxon>Pezizomycotina</taxon>
        <taxon>Sordariomycetes</taxon>
        <taxon>Hypocreomycetidae</taxon>
        <taxon>Hypocreales</taxon>
        <taxon>Ophiocordycipitaceae</taxon>
        <taxon>Purpureocillium</taxon>
    </lineage>
</organism>
<feature type="transmembrane region" description="Helical" evidence="7">
    <location>
        <begin position="722"/>
        <end position="743"/>
    </location>
</feature>
<feature type="compositionally biased region" description="Basic and acidic residues" evidence="6">
    <location>
        <begin position="997"/>
        <end position="1006"/>
    </location>
</feature>
<gene>
    <name evidence="9" type="ORF">PCL_12500</name>
</gene>
<feature type="transmembrane region" description="Helical" evidence="7">
    <location>
        <begin position="656"/>
        <end position="677"/>
    </location>
</feature>
<feature type="transmembrane region" description="Helical" evidence="7">
    <location>
        <begin position="462"/>
        <end position="482"/>
    </location>
</feature>
<dbReference type="Gene3D" id="1.20.1250.20">
    <property type="entry name" value="MFS general substrate transporter like domains"/>
    <property type="match status" value="2"/>
</dbReference>
<dbReference type="InterPro" id="IPR036259">
    <property type="entry name" value="MFS_trans_sf"/>
</dbReference>
<proteinExistence type="predicted"/>
<feature type="compositionally biased region" description="Basic and acidic residues" evidence="6">
    <location>
        <begin position="872"/>
        <end position="891"/>
    </location>
</feature>
<evidence type="ECO:0000313" key="10">
    <source>
        <dbReference type="Proteomes" id="UP000245956"/>
    </source>
</evidence>
<evidence type="ECO:0000256" key="4">
    <source>
        <dbReference type="ARBA" id="ARBA00022989"/>
    </source>
</evidence>
<feature type="transmembrane region" description="Helical" evidence="7">
    <location>
        <begin position="426"/>
        <end position="450"/>
    </location>
</feature>
<keyword evidence="5 7" id="KW-0472">Membrane</keyword>
<dbReference type="InterPro" id="IPR020846">
    <property type="entry name" value="MFS_dom"/>
</dbReference>
<accession>A0A2U3E9G4</accession>
<keyword evidence="2" id="KW-0813">Transport</keyword>
<dbReference type="InterPro" id="IPR011701">
    <property type="entry name" value="MFS"/>
</dbReference>
<dbReference type="AlphaFoldDB" id="A0A2U3E9G4"/>
<feature type="region of interest" description="Disordered" evidence="6">
    <location>
        <begin position="995"/>
        <end position="1021"/>
    </location>
</feature>
<evidence type="ECO:0000256" key="3">
    <source>
        <dbReference type="ARBA" id="ARBA00022692"/>
    </source>
</evidence>
<keyword evidence="4 7" id="KW-1133">Transmembrane helix</keyword>
<reference evidence="9 10" key="1">
    <citation type="journal article" date="2016" name="Front. Microbiol.">
        <title>Genome and transcriptome sequences reveal the specific parasitism of the nematophagous Purpureocillium lilacinum 36-1.</title>
        <authorList>
            <person name="Xie J."/>
            <person name="Li S."/>
            <person name="Mo C."/>
            <person name="Xiao X."/>
            <person name="Peng D."/>
            <person name="Wang G."/>
            <person name="Xiao Y."/>
        </authorList>
    </citation>
    <scope>NUCLEOTIDE SEQUENCE [LARGE SCALE GENOMIC DNA]</scope>
    <source>
        <strain evidence="9 10">36-1</strain>
    </source>
</reference>
<feature type="transmembrane region" description="Helical" evidence="7">
    <location>
        <begin position="627"/>
        <end position="644"/>
    </location>
</feature>
<evidence type="ECO:0000313" key="9">
    <source>
        <dbReference type="EMBL" id="PWI71132.1"/>
    </source>
</evidence>
<dbReference type="PANTHER" id="PTHR43791">
    <property type="entry name" value="PERMEASE-RELATED"/>
    <property type="match status" value="1"/>
</dbReference>
<feature type="transmembrane region" description="Helical" evidence="7">
    <location>
        <begin position="967"/>
        <end position="986"/>
    </location>
</feature>
<evidence type="ECO:0000256" key="5">
    <source>
        <dbReference type="ARBA" id="ARBA00023136"/>
    </source>
</evidence>
<keyword evidence="3 7" id="KW-0812">Transmembrane</keyword>